<dbReference type="PANTHER" id="PTHR39181:SF1">
    <property type="entry name" value="TYROSINE-PROTEIN PHOSPHATASE YWQE"/>
    <property type="match status" value="1"/>
</dbReference>
<evidence type="ECO:0000313" key="2">
    <source>
        <dbReference type="EMBL" id="KKK71131.1"/>
    </source>
</evidence>
<reference evidence="2" key="1">
    <citation type="journal article" date="2015" name="Nature">
        <title>Complex archaea that bridge the gap between prokaryotes and eukaryotes.</title>
        <authorList>
            <person name="Spang A."/>
            <person name="Saw J.H."/>
            <person name="Jorgensen S.L."/>
            <person name="Zaremba-Niedzwiedzka K."/>
            <person name="Martijn J."/>
            <person name="Lind A.E."/>
            <person name="van Eijk R."/>
            <person name="Schleper C."/>
            <person name="Guy L."/>
            <person name="Ettema T.J."/>
        </authorList>
    </citation>
    <scope>NUCLEOTIDE SEQUENCE</scope>
</reference>
<dbReference type="InterPro" id="IPR016667">
    <property type="entry name" value="Caps_polysacc_synth_CpsB/CapC"/>
</dbReference>
<dbReference type="PANTHER" id="PTHR39181">
    <property type="entry name" value="TYROSINE-PROTEIN PHOSPHATASE YWQE"/>
    <property type="match status" value="1"/>
</dbReference>
<dbReference type="Gene3D" id="3.20.20.140">
    <property type="entry name" value="Metal-dependent hydrolases"/>
    <property type="match status" value="1"/>
</dbReference>
<dbReference type="InterPro" id="IPR016195">
    <property type="entry name" value="Pol/histidinol_Pase-like"/>
</dbReference>
<dbReference type="Pfam" id="PF19567">
    <property type="entry name" value="CpsB_CapC"/>
    <property type="match status" value="1"/>
</dbReference>
<organism evidence="2">
    <name type="scientific">marine sediment metagenome</name>
    <dbReference type="NCBI Taxonomy" id="412755"/>
    <lineage>
        <taxon>unclassified sequences</taxon>
        <taxon>metagenomes</taxon>
        <taxon>ecological metagenomes</taxon>
    </lineage>
</organism>
<gene>
    <name evidence="2" type="ORF">LCGC14_2917020</name>
</gene>
<proteinExistence type="predicted"/>
<evidence type="ECO:0008006" key="3">
    <source>
        <dbReference type="Google" id="ProtNLM"/>
    </source>
</evidence>
<dbReference type="AlphaFoldDB" id="A0A0F9AFZ9"/>
<dbReference type="GO" id="GO:0004725">
    <property type="term" value="F:protein tyrosine phosphatase activity"/>
    <property type="evidence" value="ECO:0007669"/>
    <property type="project" value="InterPro"/>
</dbReference>
<accession>A0A0F9AFZ9</accession>
<keyword evidence="1" id="KW-0378">Hydrolase</keyword>
<dbReference type="SUPFAM" id="SSF89550">
    <property type="entry name" value="PHP domain-like"/>
    <property type="match status" value="1"/>
</dbReference>
<feature type="non-terminal residue" evidence="2">
    <location>
        <position position="1"/>
    </location>
</feature>
<comment type="caution">
    <text evidence="2">The sequence shown here is derived from an EMBL/GenBank/DDBJ whole genome shotgun (WGS) entry which is preliminary data.</text>
</comment>
<dbReference type="GO" id="GO:0030145">
    <property type="term" value="F:manganese ion binding"/>
    <property type="evidence" value="ECO:0007669"/>
    <property type="project" value="InterPro"/>
</dbReference>
<dbReference type="EMBL" id="LAZR01057872">
    <property type="protein sequence ID" value="KKK71131.1"/>
    <property type="molecule type" value="Genomic_DNA"/>
</dbReference>
<evidence type="ECO:0000256" key="1">
    <source>
        <dbReference type="ARBA" id="ARBA00022801"/>
    </source>
</evidence>
<protein>
    <recommendedName>
        <fullName evidence="3">Protein-tyrosine-phosphatase</fullName>
    </recommendedName>
</protein>
<dbReference type="PIRSF" id="PIRSF016557">
    <property type="entry name" value="Caps_synth_CpsB"/>
    <property type="match status" value="1"/>
</dbReference>
<sequence>RLAVDDGFSTIVVTPHQLGNSAGNRGDTIRRKTAQVQQFLQQHDVALRILPGADVRIEPDLVEKLQNGDVLTLADRRRHVLLELPHDVYLPLDGLLSQLASAGITCILSHPERNLGILAQPQVLAPLVDAGCLLQVTAGALIGTFGPRIEKFATWMVQKRLVHFVATDAHSSRSRRPLLRRAFDRVAQLISKETAVDLCCRNPASVVAGSAVLPLRTCPRKTGVSGWFRWNKAG</sequence>
<name>A0A0F9AFZ9_9ZZZZ</name>